<dbReference type="InterPro" id="IPR024593">
    <property type="entry name" value="DUF3444"/>
</dbReference>
<proteinExistence type="predicted"/>
<dbReference type="AlphaFoldDB" id="A0A1Q3B8I2"/>
<feature type="domain" description="DUF3444" evidence="1">
    <location>
        <begin position="39"/>
        <end position="164"/>
    </location>
</feature>
<evidence type="ECO:0000259" key="1">
    <source>
        <dbReference type="Pfam" id="PF11926"/>
    </source>
</evidence>
<gene>
    <name evidence="2" type="ORF">CFOL_v3_07723</name>
</gene>
<dbReference type="Proteomes" id="UP000187406">
    <property type="component" value="Unassembled WGS sequence"/>
</dbReference>
<feature type="non-terminal residue" evidence="2">
    <location>
        <position position="188"/>
    </location>
</feature>
<dbReference type="Pfam" id="PF11926">
    <property type="entry name" value="DUF3444"/>
    <property type="match status" value="1"/>
</dbReference>
<name>A0A1Q3B8I2_CEPFO</name>
<evidence type="ECO:0000313" key="3">
    <source>
        <dbReference type="Proteomes" id="UP000187406"/>
    </source>
</evidence>
<dbReference type="PANTHER" id="PTHR45089:SF42">
    <property type="entry name" value="J DOMAIN-CONTAINING PROTEIN"/>
    <property type="match status" value="1"/>
</dbReference>
<dbReference type="STRING" id="3775.A0A1Q3B8I2"/>
<dbReference type="EMBL" id="BDDD01000337">
    <property type="protein sequence ID" value="GAV64205.1"/>
    <property type="molecule type" value="Genomic_DNA"/>
</dbReference>
<feature type="non-terminal residue" evidence="2">
    <location>
        <position position="1"/>
    </location>
</feature>
<dbReference type="OrthoDB" id="10250354at2759"/>
<sequence length="188" mass="21062">AGCKILEFECYDFKEKSEEKFLLGHIWALYSDGECSQSKDTIHPICCGKFKVENSDTKVVSPSVFCHRLRAEPVGKDRFEIRPREGEVWAVYKQRSSGSTCEHNVVLVLGENEVVVLTCLTINGSKSLDKAPRIQRSKIGVINIPRAELALFSHQIPAIEHNGEKDTAMRGYWDLDPKAVPGVVICLD</sequence>
<evidence type="ECO:0000313" key="2">
    <source>
        <dbReference type="EMBL" id="GAV64205.1"/>
    </source>
</evidence>
<dbReference type="PANTHER" id="PTHR45089">
    <property type="entry name" value="DNAJ HEAT SHOCK AMINO-TERMINAL DOMAIN PROTEIN-RELATED"/>
    <property type="match status" value="1"/>
</dbReference>
<protein>
    <submittedName>
        <fullName evidence="2">DUF3444 domain-containing protein</fullName>
    </submittedName>
</protein>
<keyword evidence="3" id="KW-1185">Reference proteome</keyword>
<accession>A0A1Q3B8I2</accession>
<organism evidence="2 3">
    <name type="scientific">Cephalotus follicularis</name>
    <name type="common">Albany pitcher plant</name>
    <dbReference type="NCBI Taxonomy" id="3775"/>
    <lineage>
        <taxon>Eukaryota</taxon>
        <taxon>Viridiplantae</taxon>
        <taxon>Streptophyta</taxon>
        <taxon>Embryophyta</taxon>
        <taxon>Tracheophyta</taxon>
        <taxon>Spermatophyta</taxon>
        <taxon>Magnoliopsida</taxon>
        <taxon>eudicotyledons</taxon>
        <taxon>Gunneridae</taxon>
        <taxon>Pentapetalae</taxon>
        <taxon>rosids</taxon>
        <taxon>fabids</taxon>
        <taxon>Oxalidales</taxon>
        <taxon>Cephalotaceae</taxon>
        <taxon>Cephalotus</taxon>
    </lineage>
</organism>
<dbReference type="InParanoid" id="A0A1Q3B8I2"/>
<comment type="caution">
    <text evidence="2">The sequence shown here is derived from an EMBL/GenBank/DDBJ whole genome shotgun (WGS) entry which is preliminary data.</text>
</comment>
<reference evidence="3" key="1">
    <citation type="submission" date="2016-04" db="EMBL/GenBank/DDBJ databases">
        <title>Cephalotus genome sequencing.</title>
        <authorList>
            <person name="Fukushima K."/>
            <person name="Hasebe M."/>
            <person name="Fang X."/>
        </authorList>
    </citation>
    <scope>NUCLEOTIDE SEQUENCE [LARGE SCALE GENOMIC DNA]</scope>
    <source>
        <strain evidence="3">cv. St1</strain>
    </source>
</reference>